<dbReference type="EMBL" id="BAAAYR010000004">
    <property type="protein sequence ID" value="GAA3573425.1"/>
    <property type="molecule type" value="Genomic_DNA"/>
</dbReference>
<dbReference type="RefSeq" id="WP_204910005.1">
    <property type="nucleotide sequence ID" value="NZ_BAAAYR010000004.1"/>
</dbReference>
<evidence type="ECO:0000256" key="1">
    <source>
        <dbReference type="SAM" id="MobiDB-lite"/>
    </source>
</evidence>
<organism evidence="3 4">
    <name type="scientific">Microlunatus spumicola</name>
    <dbReference type="NCBI Taxonomy" id="81499"/>
    <lineage>
        <taxon>Bacteria</taxon>
        <taxon>Bacillati</taxon>
        <taxon>Actinomycetota</taxon>
        <taxon>Actinomycetes</taxon>
        <taxon>Propionibacteriales</taxon>
        <taxon>Propionibacteriaceae</taxon>
        <taxon>Microlunatus</taxon>
    </lineage>
</organism>
<protein>
    <recommendedName>
        <fullName evidence="5">Copper(I)-binding protein</fullName>
    </recommendedName>
</protein>
<evidence type="ECO:0008006" key="5">
    <source>
        <dbReference type="Google" id="ProtNLM"/>
    </source>
</evidence>
<reference evidence="4" key="1">
    <citation type="journal article" date="2019" name="Int. J. Syst. Evol. Microbiol.">
        <title>The Global Catalogue of Microorganisms (GCM) 10K type strain sequencing project: providing services to taxonomists for standard genome sequencing and annotation.</title>
        <authorList>
            <consortium name="The Broad Institute Genomics Platform"/>
            <consortium name="The Broad Institute Genome Sequencing Center for Infectious Disease"/>
            <person name="Wu L."/>
            <person name="Ma J."/>
        </authorList>
    </citation>
    <scope>NUCLEOTIDE SEQUENCE [LARGE SCALE GENOMIC DNA]</scope>
    <source>
        <strain evidence="4">JCM 16540</strain>
    </source>
</reference>
<evidence type="ECO:0000256" key="2">
    <source>
        <dbReference type="SAM" id="SignalP"/>
    </source>
</evidence>
<keyword evidence="2" id="KW-0732">Signal</keyword>
<name>A0ABP6XWF1_9ACTN</name>
<feature type="compositionally biased region" description="Low complexity" evidence="1">
    <location>
        <begin position="185"/>
        <end position="202"/>
    </location>
</feature>
<proteinExistence type="predicted"/>
<accession>A0ABP6XWF1</accession>
<comment type="caution">
    <text evidence="3">The sequence shown here is derived from an EMBL/GenBank/DDBJ whole genome shotgun (WGS) entry which is preliminary data.</text>
</comment>
<dbReference type="Proteomes" id="UP001500767">
    <property type="component" value="Unassembled WGS sequence"/>
</dbReference>
<gene>
    <name evidence="3" type="ORF">GCM10022197_32780</name>
</gene>
<keyword evidence="4" id="KW-1185">Reference proteome</keyword>
<feature type="region of interest" description="Disordered" evidence="1">
    <location>
        <begin position="168"/>
        <end position="210"/>
    </location>
</feature>
<feature type="chain" id="PRO_5046886380" description="Copper(I)-binding protein" evidence="2">
    <location>
        <begin position="37"/>
        <end position="210"/>
    </location>
</feature>
<feature type="signal peptide" evidence="2">
    <location>
        <begin position="1"/>
        <end position="36"/>
    </location>
</feature>
<sequence length="210" mass="21011">MTASALRARRPWHARTGRVRSAFAAAALLAVVPAAACGTSGGQTSRPYTPSEGVNFDVGDQTVPDSVIHVRNLLVISRSGGTGIISATMVTSGRDTLTGVTGVPYKADSSKGTPFTAELPAGPVLLTNNAQVVLTNQQPLITVSGATGLAAGLDADVTLQFGKAGSVTTRTPVVDGNLSPYSEITPSASPSASASPSVTAAPSPTPSATP</sequence>
<evidence type="ECO:0000313" key="3">
    <source>
        <dbReference type="EMBL" id="GAA3573425.1"/>
    </source>
</evidence>
<evidence type="ECO:0000313" key="4">
    <source>
        <dbReference type="Proteomes" id="UP001500767"/>
    </source>
</evidence>